<dbReference type="GO" id="GO:0007034">
    <property type="term" value="P:vacuolar transport"/>
    <property type="evidence" value="ECO:0007669"/>
    <property type="project" value="TreeGrafter"/>
</dbReference>
<evidence type="ECO:0000256" key="1">
    <source>
        <dbReference type="ARBA" id="ARBA00023006"/>
    </source>
</evidence>
<keyword evidence="1" id="KW-0072">Autophagy</keyword>
<feature type="compositionally biased region" description="Basic residues" evidence="2">
    <location>
        <begin position="776"/>
        <end position="785"/>
    </location>
</feature>
<dbReference type="InterPro" id="IPR039272">
    <property type="entry name" value="CLEC16A/TT9"/>
</dbReference>
<feature type="region of interest" description="Disordered" evidence="2">
    <location>
        <begin position="1036"/>
        <end position="1073"/>
    </location>
</feature>
<dbReference type="Pfam" id="PF09758">
    <property type="entry name" value="FPL"/>
    <property type="match status" value="1"/>
</dbReference>
<feature type="region of interest" description="Disordered" evidence="2">
    <location>
        <begin position="442"/>
        <end position="474"/>
    </location>
</feature>
<feature type="compositionally biased region" description="Low complexity" evidence="2">
    <location>
        <begin position="533"/>
        <end position="544"/>
    </location>
</feature>
<dbReference type="GO" id="GO:0005794">
    <property type="term" value="C:Golgi apparatus"/>
    <property type="evidence" value="ECO:0007669"/>
    <property type="project" value="TreeGrafter"/>
</dbReference>
<comment type="caution">
    <text evidence="4">The sequence shown here is derived from an EMBL/GenBank/DDBJ whole genome shotgun (WGS) entry which is preliminary data.</text>
</comment>
<feature type="region of interest" description="Disordered" evidence="2">
    <location>
        <begin position="1"/>
        <end position="70"/>
    </location>
</feature>
<dbReference type="PANTHER" id="PTHR21481">
    <property type="entry name" value="PROTEIN CLEC16A"/>
    <property type="match status" value="1"/>
</dbReference>
<accession>A0A9W7F9U0</accession>
<feature type="region of interest" description="Disordered" evidence="2">
    <location>
        <begin position="87"/>
        <end position="107"/>
    </location>
</feature>
<dbReference type="GO" id="GO:0016197">
    <property type="term" value="P:endosomal transport"/>
    <property type="evidence" value="ECO:0007669"/>
    <property type="project" value="TreeGrafter"/>
</dbReference>
<proteinExistence type="predicted"/>
<feature type="compositionally biased region" description="Basic residues" evidence="2">
    <location>
        <begin position="596"/>
        <end position="615"/>
    </location>
</feature>
<dbReference type="GO" id="GO:1901096">
    <property type="term" value="P:regulation of autophagosome maturation"/>
    <property type="evidence" value="ECO:0007669"/>
    <property type="project" value="TreeGrafter"/>
</dbReference>
<protein>
    <recommendedName>
        <fullName evidence="3">FPL domain-containing protein</fullName>
    </recommendedName>
</protein>
<feature type="compositionally biased region" description="Low complexity" evidence="2">
    <location>
        <begin position="13"/>
        <end position="70"/>
    </location>
</feature>
<evidence type="ECO:0000313" key="5">
    <source>
        <dbReference type="Proteomes" id="UP001165122"/>
    </source>
</evidence>
<name>A0A9W7F9U0_9STRA</name>
<feature type="compositionally biased region" description="Gly residues" evidence="2">
    <location>
        <begin position="1"/>
        <end position="10"/>
    </location>
</feature>
<dbReference type="InterPro" id="IPR019155">
    <property type="entry name" value="CLEC16A/TT9_N"/>
</dbReference>
<feature type="region of interest" description="Disordered" evidence="2">
    <location>
        <begin position="596"/>
        <end position="627"/>
    </location>
</feature>
<feature type="region of interest" description="Disordered" evidence="2">
    <location>
        <begin position="775"/>
        <end position="865"/>
    </location>
</feature>
<sequence>MLGFLKGGANDGSSNSNNSESNSRMHNTTSSSNNNSSSSSSNSKSNSKNSQQNKTSSSTFSKMSSSSTSSAPIKTFTAKLNATLKNPSQKIKNINSRSSNKSSSSSPYNVKNLRLLYSSLLAEISTSTNPLWIDSWSLLLTPSLLSTGQVAAEAQLCETRTIEILRSICEVVIYGEQNSTSSLGLFDYFCEKNMLALLVDVARGEGEGAGVARSVSVKSQVIQTVSILVQNVRNETSLYYLLSNNYINELISIPLGNYVSEVLEELMPTYISFLKTLALRLSSSPTLFQFFVDELSGSTFPLFTAAVRAASSEYAETDSFVRLTALNIVVNVCKIEHDAIRRVIGESVEEQKALLTVLITRLNKHIQHISTITAADPPADHNSIADAIGEIQDQLYFINDLLQCGVRPLNVRLCEWILRKVVFSPLLKNFVTSELIPIKSTPTPPVSPLLQASPTPNVPTPSLPPSGKNINNPIDLVTPLKTAAEPRTLSFSTSNSPQTPSSLPFPGTIVGKREWENNPDDSTERSLNSSDNATTASPSTPSTPGVKLKIQYRVRWKGDPDDGSMDEWFSLEDLMREYPEEIVLYEGEVVASKSKGVKGRRTSTSRRHSLAGQRRKSSESIFNESEGVSVSEARTKTSLWVLAQLFLAFEYKPFLRMVAVALLHPLSPAEGWEDSSSLDAQTIDDSEYVLTPALHGIVQNRCVLKHNEGEGTAANAAADAVVVVENAYRKALMKMVSGAYGTEIFLPANMLLNALVECKAVGSVILSSLKVLPPHLSRRRSRRQSHSPSNFNVPYHPLSVTTEFTQAQRPSQSYQTPPPPPPPSNMSSASTSSSTSSQNLAYPPLPPSSSNSKRTSSSASPKSPESSVSALDFELNMVSFFNLPHTQSHYLEAAGSLALAWLTRIYCTNPTKWNDFVKSSAIVKSLIRCRVAMAKECVEFMGNNVFKHMFVDLMEEQILLRYQSKKNMGWCLLNRYGAANLQNSSEVLVKKVPDENLKEKVELEDCRYAIKSFLFLRALCDSLSEGSVAENMLLQGPRGGEDIGPMRTGASTGSIGSFGSSTTQPDGDDNSFKFRTTDVADDEIMAIGELHNREKVGSETNLEGKTIFRCFPLSEFGRREGAGGAIGNNNNILGNVDIVDGKPVGNELYLVVDSSRLYLCEPMEGENGGEITQVACNCPMRNIISSATDGLWLHISLRAGEFMVKPGLGAFQKKKHPGTGKAATAAKQRLDPKKESATVNPVQTLNVALCFDTPETATIVRGMIEKIRVILRKRSVEQCETLFRRGQSNVLSRKGETRFDVSPQQAR</sequence>
<dbReference type="GO" id="GO:0005770">
    <property type="term" value="C:late endosome"/>
    <property type="evidence" value="ECO:0007669"/>
    <property type="project" value="TreeGrafter"/>
</dbReference>
<feature type="compositionally biased region" description="Low complexity" evidence="2">
    <location>
        <begin position="1048"/>
        <end position="1063"/>
    </location>
</feature>
<dbReference type="EMBL" id="BRXW01000117">
    <property type="protein sequence ID" value="GMI08021.1"/>
    <property type="molecule type" value="Genomic_DNA"/>
</dbReference>
<dbReference type="Proteomes" id="UP001165122">
    <property type="component" value="Unassembled WGS sequence"/>
</dbReference>
<keyword evidence="5" id="KW-1185">Reference proteome</keyword>
<dbReference type="OrthoDB" id="197594at2759"/>
<organism evidence="4 5">
    <name type="scientific">Triparma laevis f. longispina</name>
    <dbReference type="NCBI Taxonomy" id="1714387"/>
    <lineage>
        <taxon>Eukaryota</taxon>
        <taxon>Sar</taxon>
        <taxon>Stramenopiles</taxon>
        <taxon>Ochrophyta</taxon>
        <taxon>Bolidophyceae</taxon>
        <taxon>Parmales</taxon>
        <taxon>Triparmaceae</taxon>
        <taxon>Triparma</taxon>
    </lineage>
</organism>
<feature type="compositionally biased region" description="Low complexity" evidence="2">
    <location>
        <begin position="825"/>
        <end position="838"/>
    </location>
</feature>
<evidence type="ECO:0000259" key="3">
    <source>
        <dbReference type="Pfam" id="PF09758"/>
    </source>
</evidence>
<feature type="compositionally biased region" description="Polar residues" evidence="2">
    <location>
        <begin position="799"/>
        <end position="809"/>
    </location>
</feature>
<gene>
    <name evidence="4" type="ORF">TrLO_g5389</name>
</gene>
<reference evidence="5" key="1">
    <citation type="journal article" date="2023" name="Commun. Biol.">
        <title>Genome analysis of Parmales, the sister group of diatoms, reveals the evolutionary specialization of diatoms from phago-mixotrophs to photoautotrophs.</title>
        <authorList>
            <person name="Ban H."/>
            <person name="Sato S."/>
            <person name="Yoshikawa S."/>
            <person name="Yamada K."/>
            <person name="Nakamura Y."/>
            <person name="Ichinomiya M."/>
            <person name="Sato N."/>
            <person name="Blanc-Mathieu R."/>
            <person name="Endo H."/>
            <person name="Kuwata A."/>
            <person name="Ogata H."/>
        </authorList>
    </citation>
    <scope>NUCLEOTIDE SEQUENCE [LARGE SCALE GENOMIC DNA]</scope>
    <source>
        <strain evidence="5">NIES 3700</strain>
    </source>
</reference>
<evidence type="ECO:0000256" key="2">
    <source>
        <dbReference type="SAM" id="MobiDB-lite"/>
    </source>
</evidence>
<feature type="domain" description="FPL" evidence="3">
    <location>
        <begin position="165"/>
        <end position="332"/>
    </location>
</feature>
<dbReference type="PANTHER" id="PTHR21481:SF0">
    <property type="entry name" value="PROTEIN CLEC16A"/>
    <property type="match status" value="1"/>
</dbReference>
<evidence type="ECO:0000313" key="4">
    <source>
        <dbReference type="EMBL" id="GMI08021.1"/>
    </source>
</evidence>
<dbReference type="GO" id="GO:0006914">
    <property type="term" value="P:autophagy"/>
    <property type="evidence" value="ECO:0007669"/>
    <property type="project" value="UniProtKB-KW"/>
</dbReference>
<feature type="compositionally biased region" description="Low complexity" evidence="2">
    <location>
        <begin position="88"/>
        <end position="106"/>
    </location>
</feature>
<feature type="region of interest" description="Disordered" evidence="2">
    <location>
        <begin position="489"/>
        <end position="546"/>
    </location>
</feature>
<feature type="compositionally biased region" description="Polar residues" evidence="2">
    <location>
        <begin position="489"/>
        <end position="502"/>
    </location>
</feature>
<feature type="compositionally biased region" description="Low complexity" evidence="2">
    <location>
        <begin position="848"/>
        <end position="865"/>
    </location>
</feature>